<evidence type="ECO:0000313" key="1">
    <source>
        <dbReference type="EMBL" id="JAE00397.1"/>
    </source>
</evidence>
<sequence>MKLTKFQERVKKKEKKTGFLFYISQRKFRVWTNFICLHITTKHVQNISKHLRWF</sequence>
<accession>A0A0A9EJW3</accession>
<dbReference type="AlphaFoldDB" id="A0A0A9EJW3"/>
<name>A0A0A9EJW3_ARUDO</name>
<reference evidence="1" key="1">
    <citation type="submission" date="2014-09" db="EMBL/GenBank/DDBJ databases">
        <authorList>
            <person name="Magalhaes I.L.F."/>
            <person name="Oliveira U."/>
            <person name="Santos F.R."/>
            <person name="Vidigal T.H.D.A."/>
            <person name="Brescovit A.D."/>
            <person name="Santos A.J."/>
        </authorList>
    </citation>
    <scope>NUCLEOTIDE SEQUENCE</scope>
    <source>
        <tissue evidence="1">Shoot tissue taken approximately 20 cm above the soil surface</tissue>
    </source>
</reference>
<proteinExistence type="predicted"/>
<reference evidence="1" key="2">
    <citation type="journal article" date="2015" name="Data Brief">
        <title>Shoot transcriptome of the giant reed, Arundo donax.</title>
        <authorList>
            <person name="Barrero R.A."/>
            <person name="Guerrero F.D."/>
            <person name="Moolhuijzen P."/>
            <person name="Goolsby J.A."/>
            <person name="Tidwell J."/>
            <person name="Bellgard S.E."/>
            <person name="Bellgard M.I."/>
        </authorList>
    </citation>
    <scope>NUCLEOTIDE SEQUENCE</scope>
    <source>
        <tissue evidence="1">Shoot tissue taken approximately 20 cm above the soil surface</tissue>
    </source>
</reference>
<organism evidence="1">
    <name type="scientific">Arundo donax</name>
    <name type="common">Giant reed</name>
    <name type="synonym">Donax arundinaceus</name>
    <dbReference type="NCBI Taxonomy" id="35708"/>
    <lineage>
        <taxon>Eukaryota</taxon>
        <taxon>Viridiplantae</taxon>
        <taxon>Streptophyta</taxon>
        <taxon>Embryophyta</taxon>
        <taxon>Tracheophyta</taxon>
        <taxon>Spermatophyta</taxon>
        <taxon>Magnoliopsida</taxon>
        <taxon>Liliopsida</taxon>
        <taxon>Poales</taxon>
        <taxon>Poaceae</taxon>
        <taxon>PACMAD clade</taxon>
        <taxon>Arundinoideae</taxon>
        <taxon>Arundineae</taxon>
        <taxon>Arundo</taxon>
    </lineage>
</organism>
<protein>
    <submittedName>
        <fullName evidence="1">Uncharacterized protein</fullName>
    </submittedName>
</protein>
<dbReference type="EMBL" id="GBRH01197499">
    <property type="protein sequence ID" value="JAE00397.1"/>
    <property type="molecule type" value="Transcribed_RNA"/>
</dbReference>